<comment type="caution">
    <text evidence="3">The sequence shown here is derived from an EMBL/GenBank/DDBJ whole genome shotgun (WGS) entry which is preliminary data.</text>
</comment>
<evidence type="ECO:0008006" key="5">
    <source>
        <dbReference type="Google" id="ProtNLM"/>
    </source>
</evidence>
<organism evidence="3 4">
    <name type="scientific">Undibacterium danionis</name>
    <dbReference type="NCBI Taxonomy" id="1812100"/>
    <lineage>
        <taxon>Bacteria</taxon>
        <taxon>Pseudomonadati</taxon>
        <taxon>Pseudomonadota</taxon>
        <taxon>Betaproteobacteria</taxon>
        <taxon>Burkholderiales</taxon>
        <taxon>Oxalobacteraceae</taxon>
        <taxon>Undibacterium</taxon>
    </lineage>
</organism>
<name>A0ABV6I9V6_9BURK</name>
<evidence type="ECO:0000256" key="2">
    <source>
        <dbReference type="SAM" id="MobiDB-lite"/>
    </source>
</evidence>
<keyword evidence="4" id="KW-1185">Reference proteome</keyword>
<sequence>MRKLFSYPKIRCVRCEHENRQDSDYCAQCGLMLSSPAHESVLRQQRWLPADDEVAIFFAVQSVDKIAKDNLQIPARARAFILQNQRIVELFAGDYSCASLKAKTKHFMADQALEILITRSLPFALHFDFENLHTVEFLPINASCLIRVKIDEVAIFAQHFMTSPGSINTSQLQKIFEASVKQILQSWLSTQSLRKLQDQTELTAQLDAHLRHEINQQLQAYGFVATQAVVQELRHHKLAEDREKYSEQAFSADLQIEAQRRHSDRAKDVDNLYSEREWQKIAKQEEQVRLRYRHEEMRQQFGKDLGWLYLKGEHDKANKRLSRAKLRQDEAERLQTIRLREVELYGQIAAAHTRKQAFNQETADTIRELEHKLKEKSETRQSEADQWLHIRTLARIKMRSESELSQLHSKQAAQVLQQQIEHQIKRTQLEHEIAQSHLINERDQKIHQTQLLQEKQAQLAQHEQELEDERQKKRLIDISIETEVRAREFKRMQAWEEELHQQRQRDLQREQRIKDVENALQVEQVQTSINSLQQDAELARSAAQQEKLLRTLKVHQQLIQQELQEEQQREHQKTMHVVELEKSRMQISQEEENNRWQREQQSKEAEAQQRAMMAKIEIERLNAIANFSETGKIATAEAPNATALADLMKLQTQASMSPEQILATQAGQSAHAAQAMSAMSQIQQGMSLEQAMKMLQERLREEREERNADLKRRHEIDLSMAQNFAQHRIHTPANGRK</sequence>
<feature type="coiled-coil region" evidence="1">
    <location>
        <begin position="445"/>
        <end position="569"/>
    </location>
</feature>
<feature type="compositionally biased region" description="Basic and acidic residues" evidence="2">
    <location>
        <begin position="698"/>
        <end position="717"/>
    </location>
</feature>
<keyword evidence="1" id="KW-0175">Coiled coil</keyword>
<accession>A0ABV6I9V6</accession>
<proteinExistence type="predicted"/>
<dbReference type="Proteomes" id="UP001589844">
    <property type="component" value="Unassembled WGS sequence"/>
</dbReference>
<gene>
    <name evidence="3" type="ORF">ACFFJH_02205</name>
</gene>
<feature type="compositionally biased region" description="Basic residues" evidence="2">
    <location>
        <begin position="727"/>
        <end position="737"/>
    </location>
</feature>
<evidence type="ECO:0000313" key="3">
    <source>
        <dbReference type="EMBL" id="MFC0348605.1"/>
    </source>
</evidence>
<feature type="coiled-coil region" evidence="1">
    <location>
        <begin position="359"/>
        <end position="386"/>
    </location>
</feature>
<dbReference type="EMBL" id="JBHLXJ010000002">
    <property type="protein sequence ID" value="MFC0348605.1"/>
    <property type="molecule type" value="Genomic_DNA"/>
</dbReference>
<reference evidence="3 4" key="1">
    <citation type="submission" date="2024-09" db="EMBL/GenBank/DDBJ databases">
        <authorList>
            <person name="Sun Q."/>
            <person name="Mori K."/>
        </authorList>
    </citation>
    <scope>NUCLEOTIDE SEQUENCE [LARGE SCALE GENOMIC DNA]</scope>
    <source>
        <strain evidence="3 4">CCM 8677</strain>
    </source>
</reference>
<feature type="region of interest" description="Disordered" evidence="2">
    <location>
        <begin position="698"/>
        <end position="737"/>
    </location>
</feature>
<evidence type="ECO:0000256" key="1">
    <source>
        <dbReference type="SAM" id="Coils"/>
    </source>
</evidence>
<protein>
    <recommendedName>
        <fullName evidence="5">Band 7 domain-containing protein</fullName>
    </recommendedName>
</protein>
<evidence type="ECO:0000313" key="4">
    <source>
        <dbReference type="Proteomes" id="UP001589844"/>
    </source>
</evidence>
<dbReference type="RefSeq" id="WP_390209720.1">
    <property type="nucleotide sequence ID" value="NZ_JBHLXJ010000002.1"/>
</dbReference>